<gene>
    <name evidence="2" type="ORF">ACFFHM_07485</name>
</gene>
<evidence type="ECO:0000259" key="1">
    <source>
        <dbReference type="Pfam" id="PF07687"/>
    </source>
</evidence>
<proteinExistence type="predicted"/>
<dbReference type="SUPFAM" id="SSF53187">
    <property type="entry name" value="Zn-dependent exopeptidases"/>
    <property type="match status" value="1"/>
</dbReference>
<keyword evidence="3" id="KW-1185">Reference proteome</keyword>
<dbReference type="Gene3D" id="3.40.630.10">
    <property type="entry name" value="Zn peptidases"/>
    <property type="match status" value="1"/>
</dbReference>
<accession>A0ABV6KAM2</accession>
<dbReference type="SUPFAM" id="SSF55031">
    <property type="entry name" value="Bacterial exopeptidase dimerisation domain"/>
    <property type="match status" value="1"/>
</dbReference>
<dbReference type="Pfam" id="PF01546">
    <property type="entry name" value="Peptidase_M20"/>
    <property type="match status" value="1"/>
</dbReference>
<dbReference type="PANTHER" id="PTHR11014">
    <property type="entry name" value="PEPTIDASE M20 FAMILY MEMBER"/>
    <property type="match status" value="1"/>
</dbReference>
<dbReference type="Proteomes" id="UP001589838">
    <property type="component" value="Unassembled WGS sequence"/>
</dbReference>
<evidence type="ECO:0000313" key="3">
    <source>
        <dbReference type="Proteomes" id="UP001589838"/>
    </source>
</evidence>
<name>A0ABV6KAM2_9BACI</name>
<feature type="domain" description="Peptidase M20 dimerisation" evidence="1">
    <location>
        <begin position="189"/>
        <end position="267"/>
    </location>
</feature>
<dbReference type="RefSeq" id="WP_335960298.1">
    <property type="nucleotide sequence ID" value="NZ_JAXBLX010000009.1"/>
</dbReference>
<dbReference type="PIRSF" id="PIRSF005962">
    <property type="entry name" value="Pept_M20D_amidohydro"/>
    <property type="match status" value="1"/>
</dbReference>
<dbReference type="Pfam" id="PF07687">
    <property type="entry name" value="M20_dimer"/>
    <property type="match status" value="1"/>
</dbReference>
<reference evidence="2 3" key="1">
    <citation type="submission" date="2024-09" db="EMBL/GenBank/DDBJ databases">
        <authorList>
            <person name="Sun Q."/>
            <person name="Mori K."/>
        </authorList>
    </citation>
    <scope>NUCLEOTIDE SEQUENCE [LARGE SCALE GENOMIC DNA]</scope>
    <source>
        <strain evidence="2 3">NCAIM B.02610</strain>
    </source>
</reference>
<organism evidence="2 3">
    <name type="scientific">Halalkalibacter kiskunsagensis</name>
    <dbReference type="NCBI Taxonomy" id="1548599"/>
    <lineage>
        <taxon>Bacteria</taxon>
        <taxon>Bacillati</taxon>
        <taxon>Bacillota</taxon>
        <taxon>Bacilli</taxon>
        <taxon>Bacillales</taxon>
        <taxon>Bacillaceae</taxon>
        <taxon>Halalkalibacter</taxon>
    </lineage>
</organism>
<dbReference type="InterPro" id="IPR002933">
    <property type="entry name" value="Peptidase_M20"/>
</dbReference>
<dbReference type="NCBIfam" id="TIGR01891">
    <property type="entry name" value="amidohydrolases"/>
    <property type="match status" value="1"/>
</dbReference>
<dbReference type="InterPro" id="IPR017439">
    <property type="entry name" value="Amidohydrolase"/>
</dbReference>
<dbReference type="PANTHER" id="PTHR11014:SF63">
    <property type="entry name" value="METALLOPEPTIDASE, PUTATIVE (AFU_ORTHOLOGUE AFUA_6G09600)-RELATED"/>
    <property type="match status" value="1"/>
</dbReference>
<dbReference type="InterPro" id="IPR036264">
    <property type="entry name" value="Bact_exopeptidase_dim_dom"/>
</dbReference>
<protein>
    <submittedName>
        <fullName evidence="2">M20 family metallopeptidase</fullName>
    </submittedName>
</protein>
<dbReference type="Gene3D" id="3.30.70.360">
    <property type="match status" value="1"/>
</dbReference>
<sequence length="398" mass="43503">MEQIQLTNIDHLIGKLIEIRQELHRYPEVSSKEFETTERLKKWLLDSGYRILPTKMKTGVIAEIEGLKGPGPTVAFRADIDALPIIEQTGLSYSSKNEGISHTCGHDLHMTLALGAAFVLAESRDQFNGTVQFIFQPAEETTQGAKEVIENGLFEDGKIKAIFGLHNQPGIPAGKIGLTEGNLMAAVDTLHIKITGKSGHGAIPQNTVDSVVAGSAVVMGLQSAVSRNIDPFEPVVITIGKFISGTTHNVIAGEAELIGTVRSFNPRVRQILPELIKRIACEIAKGYNADAQVDFIPQVPAIQNDPVMTHIVQEAAEEVVGRDAIVQPEPTMGGEDFSLYQQYRPGCFFWVGTGDEEKGITKQWHDPAFLANDDIIPDTVRIIVQTLLKTIKHLDSSR</sequence>
<dbReference type="InterPro" id="IPR011650">
    <property type="entry name" value="Peptidase_M20_dimer"/>
</dbReference>
<comment type="caution">
    <text evidence="2">The sequence shown here is derived from an EMBL/GenBank/DDBJ whole genome shotgun (WGS) entry which is preliminary data.</text>
</comment>
<dbReference type="CDD" id="cd03886">
    <property type="entry name" value="M20_Acy1"/>
    <property type="match status" value="1"/>
</dbReference>
<dbReference type="EMBL" id="JBHLUX010000020">
    <property type="protein sequence ID" value="MFC0470367.1"/>
    <property type="molecule type" value="Genomic_DNA"/>
</dbReference>
<evidence type="ECO:0000313" key="2">
    <source>
        <dbReference type="EMBL" id="MFC0470367.1"/>
    </source>
</evidence>